<sequence>MKSSPYNESLLLDKAVDILACKILIWEPENKTKIDTNDPADDKCLVLRECQSIEIEESYKKLIGTASVKFPRGTIIKRTLTKNDIDEDGTATVYTERLADGTITEKRAGYSTAQPSDFKVGQRIRIYLGYYRDTGKVFKDAKERQDAMDAAAMAHKPMFDGYITKCSVSTPIEIKCENLASNLKRKNCRKITTGKDAKVNDFLKEGGKYDLLKGTGLKLHPDTVKCDINIGKVQLSEDLTVADLLTEWSKYKLYCFVRTEDGVPYIKVGRSYFSAKTAESIVNQDQSERGTTLQFDYHVAEDGLTLMNTDPRFLAVSAEGFKYEPGSQGSTKEVKYSITIRLNPEWEGTHDTKHKKFQLLNETKLSKKSLKLGAIPKSQTKDKVDLSQYTVIPYTSNHIGITEDQLIKEAEAYFDGYNMNGIEGTITVFGDHNFESGMKVELLDIRQPEKNGWYLIEEVNTKFGVNGYRQTLKLPYCIARPEKEE</sequence>
<evidence type="ECO:0000313" key="1">
    <source>
        <dbReference type="EMBL" id="DAD87479.1"/>
    </source>
</evidence>
<protein>
    <submittedName>
        <fullName evidence="1">Tail protein</fullName>
    </submittedName>
</protein>
<dbReference type="EMBL" id="BK015022">
    <property type="protein sequence ID" value="DAD87479.1"/>
    <property type="molecule type" value="Genomic_DNA"/>
</dbReference>
<organism evidence="1">
    <name type="scientific">Siphoviridae sp. ctAUQ2</name>
    <dbReference type="NCBI Taxonomy" id="2826182"/>
    <lineage>
        <taxon>Viruses</taxon>
        <taxon>Duplodnaviria</taxon>
        <taxon>Heunggongvirae</taxon>
        <taxon>Uroviricota</taxon>
        <taxon>Caudoviricetes</taxon>
    </lineage>
</organism>
<proteinExistence type="predicted"/>
<reference evidence="1" key="1">
    <citation type="journal article" date="2021" name="Proc. Natl. Acad. Sci. U.S.A.">
        <title>A Catalog of Tens of Thousands of Viruses from Human Metagenomes Reveals Hidden Associations with Chronic Diseases.</title>
        <authorList>
            <person name="Tisza M.J."/>
            <person name="Buck C.B."/>
        </authorList>
    </citation>
    <scope>NUCLEOTIDE SEQUENCE</scope>
    <source>
        <strain evidence="1">CtAUQ2</strain>
    </source>
</reference>
<accession>A0A8S5MZC8</accession>
<name>A0A8S5MZC8_9CAUD</name>